<dbReference type="PANTHER" id="PTHR43420">
    <property type="entry name" value="ACETYLTRANSFERASE"/>
    <property type="match status" value="1"/>
</dbReference>
<feature type="domain" description="N-acetyltransferase" evidence="3">
    <location>
        <begin position="17"/>
        <end position="149"/>
    </location>
</feature>
<evidence type="ECO:0000313" key="4">
    <source>
        <dbReference type="EMBL" id="GLC83580.1"/>
    </source>
</evidence>
<organism evidence="4 5">
    <name type="scientific">Microbacterium arabinogalactanolyticum</name>
    <dbReference type="NCBI Taxonomy" id="69365"/>
    <lineage>
        <taxon>Bacteria</taxon>
        <taxon>Bacillati</taxon>
        <taxon>Actinomycetota</taxon>
        <taxon>Actinomycetes</taxon>
        <taxon>Micrococcales</taxon>
        <taxon>Microbacteriaceae</taxon>
        <taxon>Microbacterium</taxon>
    </lineage>
</organism>
<gene>
    <name evidence="4" type="ORF">MIAR_01680</name>
</gene>
<keyword evidence="5" id="KW-1185">Reference proteome</keyword>
<proteinExistence type="predicted"/>
<dbReference type="PROSITE" id="PS51186">
    <property type="entry name" value="GNAT"/>
    <property type="match status" value="1"/>
</dbReference>
<dbReference type="InterPro" id="IPR016181">
    <property type="entry name" value="Acyl_CoA_acyltransferase"/>
</dbReference>
<dbReference type="RefSeq" id="WP_285630040.1">
    <property type="nucleotide sequence ID" value="NZ_BAAAUK010000001.1"/>
</dbReference>
<keyword evidence="2" id="KW-0012">Acyltransferase</keyword>
<protein>
    <recommendedName>
        <fullName evidence="3">N-acetyltransferase domain-containing protein</fullName>
    </recommendedName>
</protein>
<dbReference type="SUPFAM" id="SSF55729">
    <property type="entry name" value="Acyl-CoA N-acyltransferases (Nat)"/>
    <property type="match status" value="1"/>
</dbReference>
<name>A0ABQ5NDP1_9MICO</name>
<dbReference type="EMBL" id="BRZC01000002">
    <property type="protein sequence ID" value="GLC83580.1"/>
    <property type="molecule type" value="Genomic_DNA"/>
</dbReference>
<evidence type="ECO:0000313" key="5">
    <source>
        <dbReference type="Proteomes" id="UP001165068"/>
    </source>
</evidence>
<dbReference type="Proteomes" id="UP001165068">
    <property type="component" value="Unassembled WGS sequence"/>
</dbReference>
<dbReference type="InterPro" id="IPR000182">
    <property type="entry name" value="GNAT_dom"/>
</dbReference>
<evidence type="ECO:0000256" key="2">
    <source>
        <dbReference type="ARBA" id="ARBA00023315"/>
    </source>
</evidence>
<keyword evidence="1" id="KW-0808">Transferase</keyword>
<accession>A0ABQ5NDP1</accession>
<dbReference type="Pfam" id="PF00583">
    <property type="entry name" value="Acetyltransf_1"/>
    <property type="match status" value="1"/>
</dbReference>
<sequence length="149" mass="16894">MDDADYAAFRGASDEEYALERFESGADPTIEAARRTTAEQMLDLLPEGLQTPGNRFWTVRDDDDRRAGILWLHLRENLGFIYDFAIDEDRRGRGLGTQTLRAAAEETARAGLDVLALNVFGSNPGARRLYEREGYRITESLWSVPIPRR</sequence>
<dbReference type="InterPro" id="IPR050680">
    <property type="entry name" value="YpeA/RimI_acetyltransf"/>
</dbReference>
<dbReference type="CDD" id="cd04301">
    <property type="entry name" value="NAT_SF"/>
    <property type="match status" value="1"/>
</dbReference>
<evidence type="ECO:0000256" key="1">
    <source>
        <dbReference type="ARBA" id="ARBA00022679"/>
    </source>
</evidence>
<dbReference type="Gene3D" id="3.40.630.30">
    <property type="match status" value="1"/>
</dbReference>
<reference evidence="4" key="1">
    <citation type="submission" date="2022-08" db="EMBL/GenBank/DDBJ databases">
        <title>Draft genome sequence of Microbacterium arabinogalactanolyticum JCM 9171.</title>
        <authorList>
            <person name="Fujita K."/>
            <person name="Ishiwata A."/>
            <person name="Fushinobu S."/>
        </authorList>
    </citation>
    <scope>NUCLEOTIDE SEQUENCE</scope>
    <source>
        <strain evidence="4">JCM 9171</strain>
    </source>
</reference>
<comment type="caution">
    <text evidence="4">The sequence shown here is derived from an EMBL/GenBank/DDBJ whole genome shotgun (WGS) entry which is preliminary data.</text>
</comment>
<evidence type="ECO:0000259" key="3">
    <source>
        <dbReference type="PROSITE" id="PS51186"/>
    </source>
</evidence>